<sequence>MIALFFLALSSLDYRKERLSIVTKKILESKEISSDLPPEIFPFLIDAVSTVLFKDGKNLTQINNISDAIIHCRGGSGKDIPAGPGLLKEMTYFDSYKEAFDPEKGTLAQKISEQLIASAAKADEGNLTGSGSYVLICLTLGHYVPQYKYSIPYKCTSADGVRTCKAEGDVTFTGRDVWDFEPLSTYTWWQNLIFEIIPEFLVLLRGPSVPYGIPYQNTIHYSFTKQV</sequence>
<evidence type="ECO:0000313" key="1">
    <source>
        <dbReference type="EMBL" id="KAK8841525.1"/>
    </source>
</evidence>
<organism evidence="1 2">
    <name type="scientific">Tritrichomonas musculus</name>
    <dbReference type="NCBI Taxonomy" id="1915356"/>
    <lineage>
        <taxon>Eukaryota</taxon>
        <taxon>Metamonada</taxon>
        <taxon>Parabasalia</taxon>
        <taxon>Tritrichomonadida</taxon>
        <taxon>Tritrichomonadidae</taxon>
        <taxon>Tritrichomonas</taxon>
    </lineage>
</organism>
<keyword evidence="2" id="KW-1185">Reference proteome</keyword>
<dbReference type="Proteomes" id="UP001470230">
    <property type="component" value="Unassembled WGS sequence"/>
</dbReference>
<evidence type="ECO:0000313" key="2">
    <source>
        <dbReference type="Proteomes" id="UP001470230"/>
    </source>
</evidence>
<name>A0ABR2H5M8_9EUKA</name>
<dbReference type="EMBL" id="JAPFFF010000041">
    <property type="protein sequence ID" value="KAK8841525.1"/>
    <property type="molecule type" value="Genomic_DNA"/>
</dbReference>
<gene>
    <name evidence="1" type="ORF">M9Y10_027145</name>
</gene>
<protein>
    <submittedName>
        <fullName evidence="1">Uncharacterized protein</fullName>
    </submittedName>
</protein>
<comment type="caution">
    <text evidence="1">The sequence shown here is derived from an EMBL/GenBank/DDBJ whole genome shotgun (WGS) entry which is preliminary data.</text>
</comment>
<reference evidence="1 2" key="1">
    <citation type="submission" date="2024-04" db="EMBL/GenBank/DDBJ databases">
        <title>Tritrichomonas musculus Genome.</title>
        <authorList>
            <person name="Alves-Ferreira E."/>
            <person name="Grigg M."/>
            <person name="Lorenzi H."/>
            <person name="Galac M."/>
        </authorList>
    </citation>
    <scope>NUCLEOTIDE SEQUENCE [LARGE SCALE GENOMIC DNA]</scope>
    <source>
        <strain evidence="1 2">EAF2021</strain>
    </source>
</reference>
<proteinExistence type="predicted"/>
<accession>A0ABR2H5M8</accession>